<dbReference type="Proteomes" id="UP000318080">
    <property type="component" value="Unassembled WGS sequence"/>
</dbReference>
<gene>
    <name evidence="2" type="ORF">EJK80_01715</name>
</gene>
<keyword evidence="1" id="KW-0472">Membrane</keyword>
<evidence type="ECO:0000256" key="1">
    <source>
        <dbReference type="SAM" id="Phobius"/>
    </source>
</evidence>
<dbReference type="AlphaFoldDB" id="A0A540R9A7"/>
<sequence length="270" mass="28785">MSASSGKKSVGARVWRVVLIVLVALLVLALLVEFGLRWFMSSQMTKQFDEQGAEGANVSFGATPLLFGLARGEISEMNMDTPSTLTIDKEAKTIEGQPATKIHMEGMTMSQVPVARSLQTTTTLPTDYLLVTLQNEIASRSGQDMLGDIVMTYLTTNDAEDVVDVEFAGGLFTLTLKPEARHGALAFEATGSKLLAWDLPEEVTNQISDALSEGLKNQVAGDTMRIDRVDVGAGDITIDISGENVKLNEMGEQFGGAAPTEAPATAPANT</sequence>
<evidence type="ECO:0000313" key="2">
    <source>
        <dbReference type="EMBL" id="TQE44329.1"/>
    </source>
</evidence>
<comment type="caution">
    <text evidence="2">The sequence shown here is derived from an EMBL/GenBank/DDBJ whole genome shotgun (WGS) entry which is preliminary data.</text>
</comment>
<feature type="transmembrane region" description="Helical" evidence="1">
    <location>
        <begin position="14"/>
        <end position="36"/>
    </location>
</feature>
<organism evidence="2 3">
    <name type="scientific">Corynebacterium phoceense</name>
    <dbReference type="NCBI Taxonomy" id="1686286"/>
    <lineage>
        <taxon>Bacteria</taxon>
        <taxon>Bacillati</taxon>
        <taxon>Actinomycetota</taxon>
        <taxon>Actinomycetes</taxon>
        <taxon>Mycobacteriales</taxon>
        <taxon>Corynebacteriaceae</taxon>
        <taxon>Corynebacterium</taxon>
    </lineage>
</organism>
<accession>A0A540R9A7</accession>
<protein>
    <submittedName>
        <fullName evidence="2">DUF2993 domain-containing protein</fullName>
    </submittedName>
</protein>
<dbReference type="Pfam" id="PF11209">
    <property type="entry name" value="LmeA"/>
    <property type="match status" value="1"/>
</dbReference>
<name>A0A540R9A7_9CORY</name>
<keyword evidence="1" id="KW-1133">Transmembrane helix</keyword>
<proteinExistence type="predicted"/>
<reference evidence="2 3" key="1">
    <citation type="submission" date="2019-06" db="EMBL/GenBank/DDBJ databases">
        <title>Draft genome of C. phoceense Strain 272.</title>
        <authorList>
            <person name="Pacheco L.G.C."/>
            <person name="Barberis C.M."/>
            <person name="Almuzara M.N."/>
            <person name="Traglia G.M."/>
            <person name="Santos C.S."/>
            <person name="Rocha D.J.P.G."/>
            <person name="Aguiar E.R.G.R."/>
            <person name="Vay C.A."/>
        </authorList>
    </citation>
    <scope>NUCLEOTIDE SEQUENCE [LARGE SCALE GENOMIC DNA]</scope>
    <source>
        <strain evidence="2 3">272</strain>
    </source>
</reference>
<keyword evidence="3" id="KW-1185">Reference proteome</keyword>
<dbReference type="InterPro" id="IPR021373">
    <property type="entry name" value="DUF2993"/>
</dbReference>
<keyword evidence="1" id="KW-0812">Transmembrane</keyword>
<dbReference type="RefSeq" id="WP_141628513.1">
    <property type="nucleotide sequence ID" value="NZ_VHIR01000002.1"/>
</dbReference>
<evidence type="ECO:0000313" key="3">
    <source>
        <dbReference type="Proteomes" id="UP000318080"/>
    </source>
</evidence>
<dbReference type="STRING" id="1686286.GCA_900092335_00521"/>
<dbReference type="EMBL" id="VHIR01000002">
    <property type="protein sequence ID" value="TQE44329.1"/>
    <property type="molecule type" value="Genomic_DNA"/>
</dbReference>